<dbReference type="EMBL" id="KV442255">
    <property type="protein sequence ID" value="OAQ22076.1"/>
    <property type="molecule type" value="Genomic_DNA"/>
</dbReference>
<evidence type="ECO:0000313" key="2">
    <source>
        <dbReference type="EMBL" id="OAQ22076.1"/>
    </source>
</evidence>
<sequence length="146" mass="14633">MRFSTILATTTMVFLSVVSAQTKPDPATITACNTCIANAGIAAVPACKGLENTHVAPGDKITDKQKACWCGLVANKSWISACTGADKCSAQVLSQLEEAYKSMVAAAGTCDNLSASTSNGNRFCGASSVKVAAAGAAALAVAGALL</sequence>
<dbReference type="OrthoDB" id="2442779at2759"/>
<evidence type="ECO:0000313" key="3">
    <source>
        <dbReference type="Proteomes" id="UP000078512"/>
    </source>
</evidence>
<feature type="signal peptide" evidence="1">
    <location>
        <begin position="1"/>
        <end position="20"/>
    </location>
</feature>
<reference evidence="2 3" key="1">
    <citation type="submission" date="2016-05" db="EMBL/GenBank/DDBJ databases">
        <title>Genome sequencing reveals origins of a unique bacterial endosymbiosis in the earliest lineages of terrestrial Fungi.</title>
        <authorList>
            <consortium name="DOE Joint Genome Institute"/>
            <person name="Uehling J."/>
            <person name="Gryganskyi A."/>
            <person name="Hameed K."/>
            <person name="Tschaplinski T."/>
            <person name="Misztal P."/>
            <person name="Wu S."/>
            <person name="Desiro A."/>
            <person name="Vande Pol N."/>
            <person name="Du Z.-Y."/>
            <person name="Zienkiewicz A."/>
            <person name="Zienkiewicz K."/>
            <person name="Morin E."/>
            <person name="Tisserant E."/>
            <person name="Splivallo R."/>
            <person name="Hainaut M."/>
            <person name="Henrissat B."/>
            <person name="Ohm R."/>
            <person name="Kuo A."/>
            <person name="Yan J."/>
            <person name="Lipzen A."/>
            <person name="Nolan M."/>
            <person name="Labutti K."/>
            <person name="Barry K."/>
            <person name="Goldstein A."/>
            <person name="Labbe J."/>
            <person name="Schadt C."/>
            <person name="Tuskan G."/>
            <person name="Grigoriev I."/>
            <person name="Martin F."/>
            <person name="Vilgalys R."/>
            <person name="Bonito G."/>
        </authorList>
    </citation>
    <scope>NUCLEOTIDE SEQUENCE [LARGE SCALE GENOMIC DNA]</scope>
    <source>
        <strain evidence="2 3">AG-77</strain>
    </source>
</reference>
<feature type="chain" id="PRO_5008275777" description="Extracellular membrane protein CFEM domain-containing protein" evidence="1">
    <location>
        <begin position="21"/>
        <end position="146"/>
    </location>
</feature>
<evidence type="ECO:0000256" key="1">
    <source>
        <dbReference type="SAM" id="SignalP"/>
    </source>
</evidence>
<name>A0A197JC35_9FUNG</name>
<keyword evidence="1" id="KW-0732">Signal</keyword>
<protein>
    <recommendedName>
        <fullName evidence="4">Extracellular membrane protein CFEM domain-containing protein</fullName>
    </recommendedName>
</protein>
<gene>
    <name evidence="2" type="ORF">K457DRAFT_453931</name>
</gene>
<accession>A0A197JC35</accession>
<proteinExistence type="predicted"/>
<organism evidence="2 3">
    <name type="scientific">Linnemannia elongata AG-77</name>
    <dbReference type="NCBI Taxonomy" id="1314771"/>
    <lineage>
        <taxon>Eukaryota</taxon>
        <taxon>Fungi</taxon>
        <taxon>Fungi incertae sedis</taxon>
        <taxon>Mucoromycota</taxon>
        <taxon>Mortierellomycotina</taxon>
        <taxon>Mortierellomycetes</taxon>
        <taxon>Mortierellales</taxon>
        <taxon>Mortierellaceae</taxon>
        <taxon>Linnemannia</taxon>
    </lineage>
</organism>
<keyword evidence="3" id="KW-1185">Reference proteome</keyword>
<dbReference type="Proteomes" id="UP000078512">
    <property type="component" value="Unassembled WGS sequence"/>
</dbReference>
<dbReference type="AlphaFoldDB" id="A0A197JC35"/>
<evidence type="ECO:0008006" key="4">
    <source>
        <dbReference type="Google" id="ProtNLM"/>
    </source>
</evidence>